<dbReference type="EMBL" id="CP007062">
    <property type="protein sequence ID" value="EEO42912.1"/>
    <property type="molecule type" value="Genomic_DNA"/>
</dbReference>
<accession>A0A140PT22</accession>
<feature type="coiled-coil region" evidence="3">
    <location>
        <begin position="425"/>
        <end position="529"/>
    </location>
</feature>
<evidence type="ECO:0000313" key="6">
    <source>
        <dbReference type="EMBL" id="EEO42912.1"/>
    </source>
</evidence>
<name>A0A140PT22_9FUSO</name>
<evidence type="ECO:0000313" key="7">
    <source>
        <dbReference type="Proteomes" id="UP000002799"/>
    </source>
</evidence>
<dbReference type="Gene3D" id="3.30.930.30">
    <property type="match status" value="1"/>
</dbReference>
<evidence type="ECO:0000256" key="2">
    <source>
        <dbReference type="ARBA" id="ARBA00022971"/>
    </source>
</evidence>
<proteinExistence type="inferred from homology"/>
<feature type="compositionally biased region" description="Acidic residues" evidence="4">
    <location>
        <begin position="892"/>
        <end position="901"/>
    </location>
</feature>
<evidence type="ECO:0000256" key="4">
    <source>
        <dbReference type="SAM" id="MobiDB-lite"/>
    </source>
</evidence>
<dbReference type="Proteomes" id="UP000002799">
    <property type="component" value="Chromosome"/>
</dbReference>
<dbReference type="KEGG" id="fne:FSDG_01471"/>
<keyword evidence="2" id="KW-0184">Conjugation</keyword>
<feature type="compositionally biased region" description="Basic and acidic residues" evidence="4">
    <location>
        <begin position="854"/>
        <end position="868"/>
    </location>
</feature>
<comment type="similarity">
    <text evidence="1">Belongs to the MobA/MobL family.</text>
</comment>
<sequence length="901" mass="107563">MSIYSFNISNSKDVNKNEIKASEHHDYISRNGKYSPEEILEKEISTKNAEEHLKYIERKEAFSRKVEYEDLVYSEDRNMPEWAKENSNIFWKSSEIYERTNGRTYSEFLIALPHELSNEENKELVDKFCMDTFGESFVYSYGIHSKPSSEENIQNIHVHIMFCERKLDGIERPPEQFFKRYNPKYPERGGAAKDRYWNDYRMFKVVRKSWEKLLNEKLEEKELEKVSCESLEFQRLEAKAAGDIYKEEFLDRPPVNCDGKILIKLKKYGMESLTKKEKEEYELFELAKEIKKNAEEIYKMRLSQNKEITHGDYIKQVLYDRAKYSYDKANKFNLEETYFNLYEAMNRVHKNEFFGIGSIIDSEENPTLKTMMNNNFYNAIDNLKEEGVYKENYNNIPQKIKYDESLKHNDFFFEKADIKYFDKISEDTRSEINTLKKEKKELIKNYKKELDKIDKIHFKEFLEKAVKNYIVDEDVKKLNQKYKEIAKLEEEINGTNKNLLGKVAGKFLSVKKVEQKKKLEKQIDSKREEVLYKKGVFDERLKFYNNFEKEAPEAHKKYKKIFDNFKIKLDSLQEEIIVRELLLETRKEEENKILKLEYEKAAKKELFTEKNENSKEQKTKSEKENKDEIISELKHNIGGYCETSVNLTLKKEQISNYKKLLKDKERIEKIALTKNTSYENIYLKYSELKDKLEKDFNKEILKLKNYKYNFTKVLREDKYKISELLYKNISFELNKKRKRLFAKLDEEKKFNQDVSIIFKEIKKNKIAIKSLNLLYDIENSKDSKEKINIPGEVIKEKIKGKSTVKNIIENSNSKEGKEKNNISGEEKVIKSKEVKATKDIIQNFIENNDIKIEASKKTNNTSKDKNPAQKETGNVYIDIPRKKKRKKRGLFDDEYDDYERD</sequence>
<gene>
    <name evidence="6" type="ORF">FSDG_01471</name>
</gene>
<protein>
    <recommendedName>
        <fullName evidence="5">MobA/MobL protein domain-containing protein</fullName>
    </recommendedName>
</protein>
<feature type="region of interest" description="Disordered" evidence="4">
    <location>
        <begin position="854"/>
        <end position="901"/>
    </location>
</feature>
<feature type="domain" description="MobA/MobL protein" evidence="5">
    <location>
        <begin position="56"/>
        <end position="238"/>
    </location>
</feature>
<evidence type="ECO:0000259" key="5">
    <source>
        <dbReference type="Pfam" id="PF03389"/>
    </source>
</evidence>
<dbReference type="InterPro" id="IPR005053">
    <property type="entry name" value="MobA_MobL"/>
</dbReference>
<evidence type="ECO:0000256" key="1">
    <source>
        <dbReference type="ARBA" id="ARBA00010873"/>
    </source>
</evidence>
<dbReference type="AlphaFoldDB" id="A0A140PT22"/>
<feature type="coiled-coil region" evidence="3">
    <location>
        <begin position="555"/>
        <end position="624"/>
    </location>
</feature>
<dbReference type="RefSeq" id="WP_008701727.1">
    <property type="nucleotide sequence ID" value="NZ_AKBT01000001.1"/>
</dbReference>
<dbReference type="Pfam" id="PF03389">
    <property type="entry name" value="MobA_MobL"/>
    <property type="match status" value="1"/>
</dbReference>
<dbReference type="HOGENOM" id="CLU_321545_0_0_0"/>
<organism evidence="6">
    <name type="scientific">Fusobacterium animalis 7_1</name>
    <dbReference type="NCBI Taxonomy" id="457405"/>
    <lineage>
        <taxon>Bacteria</taxon>
        <taxon>Fusobacteriati</taxon>
        <taxon>Fusobacteriota</taxon>
        <taxon>Fusobacteriia</taxon>
        <taxon>Fusobacteriales</taxon>
        <taxon>Fusobacteriaceae</taxon>
        <taxon>Fusobacterium</taxon>
    </lineage>
</organism>
<dbReference type="eggNOG" id="COG1196">
    <property type="taxonomic scope" value="Bacteria"/>
</dbReference>
<evidence type="ECO:0000256" key="3">
    <source>
        <dbReference type="SAM" id="Coils"/>
    </source>
</evidence>
<reference evidence="6 7" key="1">
    <citation type="submission" date="2013-11" db="EMBL/GenBank/DDBJ databases">
        <title>The Genome Sequence of Fusobacterium sp. 7_1.</title>
        <authorList>
            <consortium name="The Broad Institute Genome Sequencing Platform"/>
            <person name="Earl A."/>
            <person name="Ward D."/>
            <person name="Feldgarden M."/>
            <person name="Gevers D."/>
            <person name="Strauss J."/>
            <person name="Ambrose C.E."/>
            <person name="Allen-Vercoe E."/>
            <person name="Walker B."/>
            <person name="Young S.K."/>
            <person name="Zeng Q."/>
            <person name="Gargeya S."/>
            <person name="Fitzgerald M."/>
            <person name="Haas B."/>
            <person name="Abouelleil A."/>
            <person name="Alvarado L."/>
            <person name="Arachchi H.M."/>
            <person name="Berlin A.M."/>
            <person name="Chapman S.B."/>
            <person name="Goldberg J."/>
            <person name="Griggs A."/>
            <person name="Gujja S."/>
            <person name="Hansen M."/>
            <person name="Howarth C."/>
            <person name="Imamovic A."/>
            <person name="Larimer J."/>
            <person name="McCowen C."/>
            <person name="Montmayeur A."/>
            <person name="Murphy C."/>
            <person name="Neiman D."/>
            <person name="Pearson M."/>
            <person name="Priest M."/>
            <person name="Roberts A."/>
            <person name="Saif S."/>
            <person name="Shea T."/>
            <person name="Sisk P."/>
            <person name="Sykes S."/>
            <person name="Wortman J."/>
            <person name="Nusbaum C."/>
            <person name="Birren B."/>
        </authorList>
    </citation>
    <scope>NUCLEOTIDE SEQUENCE [LARGE SCALE GENOMIC DNA]</scope>
    <source>
        <strain evidence="6 7">7_1</strain>
    </source>
</reference>
<keyword evidence="3" id="KW-0175">Coiled coil</keyword>